<dbReference type="Gene3D" id="3.30.420.40">
    <property type="match status" value="2"/>
</dbReference>
<dbReference type="Proteomes" id="UP000236509">
    <property type="component" value="Unassembled WGS sequence"/>
</dbReference>
<comment type="caution">
    <text evidence="2">The sequence shown here is derived from an EMBL/GenBank/DDBJ whole genome shotgun (WGS) entry which is preliminary data.</text>
</comment>
<sequence length="286" mass="31787">MYYIAIDIGGTQIKSAVIDKQLNMFDYQQMPTPDNKTVLITEKVYEIVTQYMEKYRLIQPVIGISTAGVVDEQKGEIVYAGPTIPNYKGTNFKRLLKALSPYVKVRNDVNAALLGELKLYQYPAERIFCMTLGTGIGGAYKNDQGHIDNGELHKANEVGYLLYRPSDNTTFEERAATSALKKRMIDGGFTRSTHVPVLFEAAEEGDDIAKHILDEWAEDVAEGIAQIQIIYDPGLILIGGGISAQGDKLIKYIEPKVANYLPADYKYAPIRTTKSKNDAALYGCLQ</sequence>
<name>A0A7U7PX65_9STAP</name>
<keyword evidence="3" id="KW-1185">Reference proteome</keyword>
<dbReference type="PANTHER" id="PTHR18964">
    <property type="entry name" value="ROK (REPRESSOR, ORF, KINASE) FAMILY"/>
    <property type="match status" value="1"/>
</dbReference>
<dbReference type="Pfam" id="PF00480">
    <property type="entry name" value="ROK"/>
    <property type="match status" value="1"/>
</dbReference>
<evidence type="ECO:0000256" key="1">
    <source>
        <dbReference type="ARBA" id="ARBA00006479"/>
    </source>
</evidence>
<dbReference type="RefSeq" id="WP_031787379.1">
    <property type="nucleotide sequence ID" value="NZ_AP018562.1"/>
</dbReference>
<dbReference type="PANTHER" id="PTHR18964:SF165">
    <property type="entry name" value="BETA-GLUCOSIDE KINASE"/>
    <property type="match status" value="1"/>
</dbReference>
<dbReference type="InterPro" id="IPR000600">
    <property type="entry name" value="ROK"/>
</dbReference>
<dbReference type="AlphaFoldDB" id="A0A7U7PX65"/>
<protein>
    <submittedName>
        <fullName evidence="2">Putative ROK family protein</fullName>
    </submittedName>
</protein>
<dbReference type="EMBL" id="CVOU01000015">
    <property type="protein sequence ID" value="CRI21057.1"/>
    <property type="molecule type" value="Genomic_DNA"/>
</dbReference>
<gene>
    <name evidence="2" type="ORF">BN1326_30184</name>
</gene>
<dbReference type="InterPro" id="IPR043129">
    <property type="entry name" value="ATPase_NBD"/>
</dbReference>
<organism evidence="2 3">
    <name type="scientific">Staphylococcus argenteus</name>
    <dbReference type="NCBI Taxonomy" id="985002"/>
    <lineage>
        <taxon>Bacteria</taxon>
        <taxon>Bacillati</taxon>
        <taxon>Bacillota</taxon>
        <taxon>Bacilli</taxon>
        <taxon>Bacillales</taxon>
        <taxon>Staphylococcaceae</taxon>
        <taxon>Staphylococcus</taxon>
    </lineage>
</organism>
<evidence type="ECO:0000313" key="2">
    <source>
        <dbReference type="EMBL" id="CRI21057.1"/>
    </source>
</evidence>
<proteinExistence type="inferred from homology"/>
<reference evidence="2 3" key="1">
    <citation type="submission" date="2015-04" db="EMBL/GenBank/DDBJ databases">
        <authorList>
            <person name="Cao L."/>
            <person name="Gao C.H."/>
        </authorList>
    </citation>
    <scope>NUCLEOTIDE SEQUENCE [LARGE SCALE GENOMIC DNA]</scope>
    <source>
        <strain evidence="2 3">SH3</strain>
    </source>
</reference>
<dbReference type="SUPFAM" id="SSF53067">
    <property type="entry name" value="Actin-like ATPase domain"/>
    <property type="match status" value="1"/>
</dbReference>
<comment type="similarity">
    <text evidence="1">Belongs to the ROK (NagC/XylR) family.</text>
</comment>
<evidence type="ECO:0000313" key="3">
    <source>
        <dbReference type="Proteomes" id="UP000236509"/>
    </source>
</evidence>
<accession>A0A7U7PX65</accession>